<dbReference type="InterPro" id="IPR022595">
    <property type="entry name" value="Enc34_ssDNA-bd"/>
</dbReference>
<comment type="caution">
    <text evidence="1">The sequence shown here is derived from an EMBL/GenBank/DDBJ whole genome shotgun (WGS) entry which is preliminary data.</text>
</comment>
<evidence type="ECO:0008006" key="3">
    <source>
        <dbReference type="Google" id="ProtNLM"/>
    </source>
</evidence>
<dbReference type="Gene3D" id="2.40.50.140">
    <property type="entry name" value="Nucleic acid-binding proteins"/>
    <property type="match status" value="1"/>
</dbReference>
<dbReference type="AlphaFoldDB" id="A0A7X0B0F6"/>
<dbReference type="InterPro" id="IPR012340">
    <property type="entry name" value="NA-bd_OB-fold"/>
</dbReference>
<dbReference type="Proteomes" id="UP000539175">
    <property type="component" value="Unassembled WGS sequence"/>
</dbReference>
<dbReference type="EMBL" id="JACIIZ010000010">
    <property type="protein sequence ID" value="MBB6253052.1"/>
    <property type="molecule type" value="Genomic_DNA"/>
</dbReference>
<dbReference type="RefSeq" id="WP_184803086.1">
    <property type="nucleotide sequence ID" value="NZ_JACIIZ010000010.1"/>
</dbReference>
<reference evidence="1 2" key="1">
    <citation type="submission" date="2020-08" db="EMBL/GenBank/DDBJ databases">
        <title>Genomic Encyclopedia of Type Strains, Phase IV (KMG-IV): sequencing the most valuable type-strain genomes for metagenomic binning, comparative biology and taxonomic classification.</title>
        <authorList>
            <person name="Goeker M."/>
        </authorList>
    </citation>
    <scope>NUCLEOTIDE SEQUENCE [LARGE SCALE GENOMIC DNA]</scope>
    <source>
        <strain evidence="1 2">DSM 22198</strain>
    </source>
</reference>
<name>A0A7X0B0F6_9PROT</name>
<sequence length="200" mass="21586">MAKRVYFNATSPVGVAAFPHLHAPDTEGKFADNKFKIQLLVGKDADLSAMRKAINDCAVAEFGPDYDRDNLITPIKDGADKADKEGFEHWAQKFVIVAKTKSAPKLFDSAGKPLPKSVKIGFGDEVRIKVAASPFTKTEKVRENGKMVDVTVQGVTLYLNMVQLVAKNSGGMDGFDAYEGGYVADDADDSAPFDTDGGDF</sequence>
<protein>
    <recommendedName>
        <fullName evidence="3">DUF2815 family protein</fullName>
    </recommendedName>
</protein>
<accession>A0A7X0B0F6</accession>
<dbReference type="SUPFAM" id="SSF50249">
    <property type="entry name" value="Nucleic acid-binding proteins"/>
    <property type="match status" value="1"/>
</dbReference>
<dbReference type="Pfam" id="PF10991">
    <property type="entry name" value="Enc34_ssDNA-bd"/>
    <property type="match status" value="1"/>
</dbReference>
<keyword evidence="2" id="KW-1185">Reference proteome</keyword>
<evidence type="ECO:0000313" key="1">
    <source>
        <dbReference type="EMBL" id="MBB6253052.1"/>
    </source>
</evidence>
<proteinExistence type="predicted"/>
<gene>
    <name evidence="1" type="ORF">FHS74_003621</name>
</gene>
<evidence type="ECO:0000313" key="2">
    <source>
        <dbReference type="Proteomes" id="UP000539175"/>
    </source>
</evidence>
<organism evidence="1 2">
    <name type="scientific">Nitrospirillum iridis</name>
    <dbReference type="NCBI Taxonomy" id="765888"/>
    <lineage>
        <taxon>Bacteria</taxon>
        <taxon>Pseudomonadati</taxon>
        <taxon>Pseudomonadota</taxon>
        <taxon>Alphaproteobacteria</taxon>
        <taxon>Rhodospirillales</taxon>
        <taxon>Azospirillaceae</taxon>
        <taxon>Nitrospirillum</taxon>
    </lineage>
</organism>